<accession>A0A4V6A0J0</accession>
<dbReference type="Proteomes" id="UP000298663">
    <property type="component" value="Unassembled WGS sequence"/>
</dbReference>
<keyword evidence="7" id="KW-0862">Zinc</keyword>
<dbReference type="GO" id="GO:0008270">
    <property type="term" value="F:zinc ion binding"/>
    <property type="evidence" value="ECO:0007669"/>
    <property type="project" value="InterPro"/>
</dbReference>
<feature type="compositionally biased region" description="Polar residues" evidence="10">
    <location>
        <begin position="1"/>
        <end position="10"/>
    </location>
</feature>
<feature type="domain" description="Peptidase M14" evidence="11">
    <location>
        <begin position="119"/>
        <end position="417"/>
    </location>
</feature>
<reference evidence="12 13" key="2">
    <citation type="journal article" date="2019" name="G3 (Bethesda)">
        <title>Hybrid Assembly of the Genome of the Entomopathogenic Nematode Steinernema carpocapsae Identifies the X-Chromosome.</title>
        <authorList>
            <person name="Serra L."/>
            <person name="Macchietto M."/>
            <person name="Macias-Munoz A."/>
            <person name="McGill C.J."/>
            <person name="Rodriguez I.M."/>
            <person name="Rodriguez B."/>
            <person name="Murad R."/>
            <person name="Mortazavi A."/>
        </authorList>
    </citation>
    <scope>NUCLEOTIDE SEQUENCE [LARGE SCALE GENOMIC DNA]</scope>
    <source>
        <strain evidence="12 13">ALL</strain>
    </source>
</reference>
<evidence type="ECO:0000256" key="5">
    <source>
        <dbReference type="ARBA" id="ARBA00022723"/>
    </source>
</evidence>
<evidence type="ECO:0000256" key="2">
    <source>
        <dbReference type="ARBA" id="ARBA00005988"/>
    </source>
</evidence>
<feature type="active site" description="Proton donor/acceptor" evidence="9">
    <location>
        <position position="387"/>
    </location>
</feature>
<evidence type="ECO:0000313" key="13">
    <source>
        <dbReference type="Proteomes" id="UP000298663"/>
    </source>
</evidence>
<comment type="similarity">
    <text evidence="2 9">Belongs to the peptidase M14 family.</text>
</comment>
<evidence type="ECO:0000256" key="7">
    <source>
        <dbReference type="ARBA" id="ARBA00022833"/>
    </source>
</evidence>
<dbReference type="Gene3D" id="2.60.40.1120">
    <property type="entry name" value="Carboxypeptidase-like, regulatory domain"/>
    <property type="match status" value="1"/>
</dbReference>
<evidence type="ECO:0000256" key="4">
    <source>
        <dbReference type="ARBA" id="ARBA00022670"/>
    </source>
</evidence>
<dbReference type="OrthoDB" id="10249045at2759"/>
<dbReference type="PANTHER" id="PTHR11532">
    <property type="entry name" value="PROTEASE M14 CARBOXYPEPTIDASE"/>
    <property type="match status" value="1"/>
</dbReference>
<evidence type="ECO:0000256" key="9">
    <source>
        <dbReference type="PROSITE-ProRule" id="PRU01379"/>
    </source>
</evidence>
<dbReference type="EMBL" id="AZBU02000006">
    <property type="protein sequence ID" value="TKR71795.1"/>
    <property type="molecule type" value="Genomic_DNA"/>
</dbReference>
<dbReference type="GO" id="GO:0016485">
    <property type="term" value="P:protein processing"/>
    <property type="evidence" value="ECO:0007669"/>
    <property type="project" value="TreeGrafter"/>
</dbReference>
<dbReference type="InterPro" id="IPR050753">
    <property type="entry name" value="Peptidase_M14_domain"/>
</dbReference>
<protein>
    <recommendedName>
        <fullName evidence="11">Peptidase M14 domain-containing protein</fullName>
    </recommendedName>
</protein>
<evidence type="ECO:0000256" key="6">
    <source>
        <dbReference type="ARBA" id="ARBA00022801"/>
    </source>
</evidence>
<dbReference type="PRINTS" id="PR00765">
    <property type="entry name" value="CRBOXYPTASEA"/>
</dbReference>
<dbReference type="AlphaFoldDB" id="A0A4V6A0J0"/>
<dbReference type="PROSITE" id="PS52035">
    <property type="entry name" value="PEPTIDASE_M14"/>
    <property type="match status" value="1"/>
</dbReference>
<organism evidence="12 13">
    <name type="scientific">Steinernema carpocapsae</name>
    <name type="common">Entomopathogenic nematode</name>
    <dbReference type="NCBI Taxonomy" id="34508"/>
    <lineage>
        <taxon>Eukaryota</taxon>
        <taxon>Metazoa</taxon>
        <taxon>Ecdysozoa</taxon>
        <taxon>Nematoda</taxon>
        <taxon>Chromadorea</taxon>
        <taxon>Rhabditida</taxon>
        <taxon>Tylenchina</taxon>
        <taxon>Panagrolaimomorpha</taxon>
        <taxon>Strongyloidoidea</taxon>
        <taxon>Steinernematidae</taxon>
        <taxon>Steinernema</taxon>
    </lineage>
</organism>
<dbReference type="SUPFAM" id="SSF53187">
    <property type="entry name" value="Zn-dependent exopeptidases"/>
    <property type="match status" value="1"/>
</dbReference>
<evidence type="ECO:0000256" key="1">
    <source>
        <dbReference type="ARBA" id="ARBA00001947"/>
    </source>
</evidence>
<keyword evidence="6" id="KW-0378">Hydrolase</keyword>
<proteinExistence type="inferred from homology"/>
<dbReference type="SMART" id="SM00631">
    <property type="entry name" value="Zn_pept"/>
    <property type="match status" value="1"/>
</dbReference>
<feature type="region of interest" description="Disordered" evidence="10">
    <location>
        <begin position="1"/>
        <end position="22"/>
    </location>
</feature>
<dbReference type="SUPFAM" id="SSF49464">
    <property type="entry name" value="Carboxypeptidase regulatory domain-like"/>
    <property type="match status" value="1"/>
</dbReference>
<dbReference type="GO" id="GO:0005615">
    <property type="term" value="C:extracellular space"/>
    <property type="evidence" value="ECO:0007669"/>
    <property type="project" value="TreeGrafter"/>
</dbReference>
<keyword evidence="8" id="KW-0325">Glycoprotein</keyword>
<gene>
    <name evidence="12" type="ORF">L596_019336</name>
</gene>
<dbReference type="Gene3D" id="3.40.630.10">
    <property type="entry name" value="Zn peptidases"/>
    <property type="match status" value="1"/>
</dbReference>
<keyword evidence="3" id="KW-0121">Carboxypeptidase</keyword>
<keyword evidence="13" id="KW-1185">Reference proteome</keyword>
<dbReference type="CDD" id="cd03858">
    <property type="entry name" value="M14_CP_N-E_like"/>
    <property type="match status" value="1"/>
</dbReference>
<dbReference type="InterPro" id="IPR057247">
    <property type="entry name" value="CARBOXYPEPT_ZN_2"/>
</dbReference>
<dbReference type="FunFam" id="3.40.630.10:FF:000020">
    <property type="entry name" value="Carboxypeptidase D"/>
    <property type="match status" value="1"/>
</dbReference>
<feature type="region of interest" description="Disordered" evidence="10">
    <location>
        <begin position="223"/>
        <end position="245"/>
    </location>
</feature>
<evidence type="ECO:0000256" key="10">
    <source>
        <dbReference type="SAM" id="MobiDB-lite"/>
    </source>
</evidence>
<keyword evidence="5" id="KW-0479">Metal-binding</keyword>
<name>A0A4V6A0J0_STECR</name>
<evidence type="ECO:0000313" key="12">
    <source>
        <dbReference type="EMBL" id="TKR71795.1"/>
    </source>
</evidence>
<dbReference type="Pfam" id="PF13620">
    <property type="entry name" value="CarboxypepD_reg"/>
    <property type="match status" value="1"/>
</dbReference>
<dbReference type="GO" id="GO:0004181">
    <property type="term" value="F:metallocarboxypeptidase activity"/>
    <property type="evidence" value="ECO:0007669"/>
    <property type="project" value="InterPro"/>
</dbReference>
<dbReference type="PANTHER" id="PTHR11532:SF73">
    <property type="entry name" value="CARBOXYPEPTIDASE D"/>
    <property type="match status" value="1"/>
</dbReference>
<sequence length="541" mass="61425">MSQSEFQKYQSRPLLPPCHHPQSRLLPKALKTQAEQLRTAKVAAKSGHRRRSVGRRSTKMGGPRKLLLVGLLALLATFIQANESVQSLVTLFEVRGAVKDRLKLAHEVGAFNESGIEFRHHNYEQMVDYLRDLAERFSDMTHLHSIGQTHQRRELWVLVISKNPLFHSPGVPEFKYIANMHGNEVTGREMLLYLATVLLENYGKNDYITRMVDTTRIHIMPSMNPDGYERAKEGDEDGITGRGNAHQYDLNRNFPARFPSELNKVKLQPEAAAVMKWSLDVPFVLSANLHGGTTLVNYPYDDLPGGVRGASELTKSEDHELFVKLAYSYARAHSRMWKKGPRCLKADLNSDFDPVAGIINGAEWYPISGGMQDWVYVYTDGFEVTVELNCIKFPHAELLKPLWEENKYALLEYVDQVHNSIHGFVTDARTGFGVENATISINDVNKIVKTYKFGDYWRLVNDGTYQITFDHVDYHPETRTVVISREYPSAELNITLVKNGDEELLPRMREIADADPMTSSSIQQRQSIVFVLAAILLAVFC</sequence>
<dbReference type="Pfam" id="PF00246">
    <property type="entry name" value="Peptidase_M14"/>
    <property type="match status" value="1"/>
</dbReference>
<dbReference type="InterPro" id="IPR008969">
    <property type="entry name" value="CarboxyPept-like_regulatory"/>
</dbReference>
<comment type="caution">
    <text evidence="12">The sequence shown here is derived from an EMBL/GenBank/DDBJ whole genome shotgun (WGS) entry which is preliminary data.</text>
</comment>
<keyword evidence="4" id="KW-0645">Protease</keyword>
<evidence type="ECO:0000259" key="11">
    <source>
        <dbReference type="PROSITE" id="PS52035"/>
    </source>
</evidence>
<dbReference type="STRING" id="34508.A0A4V6A0J0"/>
<dbReference type="PROSITE" id="PS00133">
    <property type="entry name" value="CARBOXYPEPT_ZN_2"/>
    <property type="match status" value="1"/>
</dbReference>
<dbReference type="FunFam" id="2.60.40.1120:FF:000027">
    <property type="entry name" value="CarboxyPeptidase D family"/>
    <property type="match status" value="1"/>
</dbReference>
<dbReference type="InterPro" id="IPR000834">
    <property type="entry name" value="Peptidase_M14"/>
</dbReference>
<evidence type="ECO:0000256" key="3">
    <source>
        <dbReference type="ARBA" id="ARBA00022645"/>
    </source>
</evidence>
<evidence type="ECO:0000256" key="8">
    <source>
        <dbReference type="ARBA" id="ARBA00023180"/>
    </source>
</evidence>
<comment type="cofactor">
    <cofactor evidence="1">
        <name>Zn(2+)</name>
        <dbReference type="ChEBI" id="CHEBI:29105"/>
    </cofactor>
</comment>
<dbReference type="GO" id="GO:0006518">
    <property type="term" value="P:peptide metabolic process"/>
    <property type="evidence" value="ECO:0007669"/>
    <property type="project" value="TreeGrafter"/>
</dbReference>
<reference evidence="12 13" key="1">
    <citation type="journal article" date="2015" name="Genome Biol.">
        <title>Comparative genomics of Steinernema reveals deeply conserved gene regulatory networks.</title>
        <authorList>
            <person name="Dillman A.R."/>
            <person name="Macchietto M."/>
            <person name="Porter C.F."/>
            <person name="Rogers A."/>
            <person name="Williams B."/>
            <person name="Antoshechkin I."/>
            <person name="Lee M.M."/>
            <person name="Goodwin Z."/>
            <person name="Lu X."/>
            <person name="Lewis E.E."/>
            <person name="Goodrich-Blair H."/>
            <person name="Stock S.P."/>
            <person name="Adams B.J."/>
            <person name="Sternberg P.W."/>
            <person name="Mortazavi A."/>
        </authorList>
    </citation>
    <scope>NUCLEOTIDE SEQUENCE [LARGE SCALE GENOMIC DNA]</scope>
    <source>
        <strain evidence="12 13">ALL</strain>
    </source>
</reference>
<dbReference type="CDD" id="cd11308">
    <property type="entry name" value="Peptidase_M14NE-CP-C_like"/>
    <property type="match status" value="1"/>
</dbReference>